<protein>
    <submittedName>
        <fullName evidence="2">Uncharacterized protein</fullName>
    </submittedName>
</protein>
<dbReference type="AlphaFoldDB" id="A0A1F5EHX3"/>
<evidence type="ECO:0000313" key="2">
    <source>
        <dbReference type="EMBL" id="OGD66975.1"/>
    </source>
</evidence>
<reference evidence="2 3" key="1">
    <citation type="journal article" date="2016" name="Nat. Commun.">
        <title>Thousands of microbial genomes shed light on interconnected biogeochemical processes in an aquifer system.</title>
        <authorList>
            <person name="Anantharaman K."/>
            <person name="Brown C.T."/>
            <person name="Hug L.A."/>
            <person name="Sharon I."/>
            <person name="Castelle C.J."/>
            <person name="Probst A.J."/>
            <person name="Thomas B.C."/>
            <person name="Singh A."/>
            <person name="Wilkins M.J."/>
            <person name="Karaoz U."/>
            <person name="Brodie E.L."/>
            <person name="Williams K.H."/>
            <person name="Hubbard S.S."/>
            <person name="Banfield J.F."/>
        </authorList>
    </citation>
    <scope>NUCLEOTIDE SEQUENCE [LARGE SCALE GENOMIC DNA]</scope>
</reference>
<evidence type="ECO:0000313" key="3">
    <source>
        <dbReference type="Proteomes" id="UP000176451"/>
    </source>
</evidence>
<organism evidence="2 3">
    <name type="scientific">Candidatus Berkelbacteria bacterium RIFCSPHIGHO2_12_FULL_36_9</name>
    <dbReference type="NCBI Taxonomy" id="1797469"/>
    <lineage>
        <taxon>Bacteria</taxon>
        <taxon>Candidatus Berkelbacteria</taxon>
    </lineage>
</organism>
<comment type="caution">
    <text evidence="2">The sequence shown here is derived from an EMBL/GenBank/DDBJ whole genome shotgun (WGS) entry which is preliminary data.</text>
</comment>
<evidence type="ECO:0000256" key="1">
    <source>
        <dbReference type="SAM" id="Phobius"/>
    </source>
</evidence>
<gene>
    <name evidence="2" type="ORF">A3F08_00180</name>
</gene>
<accession>A0A1F5EHX3</accession>
<dbReference type="Proteomes" id="UP000176451">
    <property type="component" value="Unassembled WGS sequence"/>
</dbReference>
<sequence length="147" mass="16593">MQNNKVFLYVLYALVIAALIYVGYTTKWFGLQKSADGESKSGEWQAVFLSNGQVYFGKLSGTSGQWATLKEIYYLQVQKQLQPKPEGETEQPKVTLVKLGNELHAPVDEMKISRDQILFWENLKGDGKVVQAIDKYIKEGPTKTEGQ</sequence>
<dbReference type="STRING" id="1797469.A3F08_00180"/>
<feature type="transmembrane region" description="Helical" evidence="1">
    <location>
        <begin position="6"/>
        <end position="24"/>
    </location>
</feature>
<keyword evidence="1" id="KW-1133">Transmembrane helix</keyword>
<dbReference type="EMBL" id="MEZV01000022">
    <property type="protein sequence ID" value="OGD66975.1"/>
    <property type="molecule type" value="Genomic_DNA"/>
</dbReference>
<keyword evidence="1" id="KW-0472">Membrane</keyword>
<proteinExistence type="predicted"/>
<keyword evidence="1" id="KW-0812">Transmembrane</keyword>
<name>A0A1F5EHX3_9BACT</name>